<dbReference type="SUPFAM" id="SSF51445">
    <property type="entry name" value="(Trans)glycosidases"/>
    <property type="match status" value="1"/>
</dbReference>
<keyword evidence="2 5" id="KW-0732">Signal</keyword>
<keyword evidence="3 4" id="KW-0378">Hydrolase</keyword>
<reference evidence="8" key="1">
    <citation type="submission" date="2021-02" db="EMBL/GenBank/DDBJ databases">
        <title>Natronogracilivirga saccharolytica gen. nov. sp. nov. a new anaerobic, haloalkiliphilic carbohydrate-fermenting bacterium from soda lake and proposing of Cyclonatronumiaceae fam. nov. in the phylum Balneolaeota.</title>
        <authorList>
            <person name="Zhilina T.N."/>
            <person name="Sorokin D.Y."/>
            <person name="Zavarzina D.G."/>
            <person name="Toshchakov S.V."/>
            <person name="Kublanov I.V."/>
        </authorList>
    </citation>
    <scope>NUCLEOTIDE SEQUENCE</scope>
    <source>
        <strain evidence="8">Z-1702</strain>
    </source>
</reference>
<dbReference type="PANTHER" id="PTHR11069:SF23">
    <property type="entry name" value="LYSOSOMAL ACID GLUCOSYLCERAMIDASE"/>
    <property type="match status" value="1"/>
</dbReference>
<keyword evidence="9" id="KW-1185">Reference proteome</keyword>
<dbReference type="PROSITE" id="PS51257">
    <property type="entry name" value="PROKAR_LIPOPROTEIN"/>
    <property type="match status" value="1"/>
</dbReference>
<evidence type="ECO:0000256" key="4">
    <source>
        <dbReference type="RuleBase" id="RU361188"/>
    </source>
</evidence>
<dbReference type="InterPro" id="IPR001139">
    <property type="entry name" value="Glyco_hydro_30"/>
</dbReference>
<evidence type="ECO:0000259" key="6">
    <source>
        <dbReference type="Pfam" id="PF02055"/>
    </source>
</evidence>
<dbReference type="InterPro" id="IPR033453">
    <property type="entry name" value="Glyco_hydro_30_TIM-barrel"/>
</dbReference>
<dbReference type="Gene3D" id="3.20.20.80">
    <property type="entry name" value="Glycosidases"/>
    <property type="match status" value="1"/>
</dbReference>
<evidence type="ECO:0000256" key="5">
    <source>
        <dbReference type="SAM" id="SignalP"/>
    </source>
</evidence>
<dbReference type="InterPro" id="IPR033452">
    <property type="entry name" value="GH30_C"/>
</dbReference>
<feature type="chain" id="PRO_5035259961" description="Glucosylceramidase" evidence="5">
    <location>
        <begin position="21"/>
        <end position="484"/>
    </location>
</feature>
<dbReference type="Proteomes" id="UP000673975">
    <property type="component" value="Unassembled WGS sequence"/>
</dbReference>
<evidence type="ECO:0000259" key="7">
    <source>
        <dbReference type="Pfam" id="PF17189"/>
    </source>
</evidence>
<dbReference type="PANTHER" id="PTHR11069">
    <property type="entry name" value="GLUCOSYLCERAMIDASE"/>
    <property type="match status" value="1"/>
</dbReference>
<comment type="caution">
    <text evidence="8">The sequence shown here is derived from an EMBL/GenBank/DDBJ whole genome shotgun (WGS) entry which is preliminary data.</text>
</comment>
<organism evidence="8 9">
    <name type="scientific">Natronogracilivirga saccharolytica</name>
    <dbReference type="NCBI Taxonomy" id="2812953"/>
    <lineage>
        <taxon>Bacteria</taxon>
        <taxon>Pseudomonadati</taxon>
        <taxon>Balneolota</taxon>
        <taxon>Balneolia</taxon>
        <taxon>Balneolales</taxon>
        <taxon>Cyclonatronaceae</taxon>
        <taxon>Natronogracilivirga</taxon>
    </lineage>
</organism>
<protein>
    <recommendedName>
        <fullName evidence="10">Glucosylceramidase</fullName>
    </recommendedName>
</protein>
<sequence>MKAENNVFTRLLLFPAALLAAASWLTVSCQNESPSMDASVWITSADKSFLFEEQEQKISFSEINTQRGDGDITEIALNPEQTYQEMDGFGYTLTGGSALWLSEMSDQARSELLRELFTTDEQGIGVSYLRVSIGASDLDPHVFSYSDLEKGETDTEMEHFTLDPDRKYLIPMLKEILELAPDIPILGSPWSPPVWMKSNQHSIGGSLLPEFYDAYALYFVRYVQKMKKEGIRIDAITVQNEPLHPGNNPSLLMKADEQAEFIKNHLGPAFEEHDIDTKIIIYDHNLDRIDYPLDVLGDAEAAQYVDGTAFHLYGGEIESMSKVHEQYPEKKLYFTEQWVGANSEFSENLPWHMQNLMIGAPRNWSRNVLQWNMVSNPDLEPHTDGGCTLCLGAITIDGDEVTRNDAYYFIAHASKFVHPGSVRIYSTDTEELPNVAFRRPDGGTVLIMYNPAETVSEFRLTSEGKSALAEIPPQSAATIVWGIK</sequence>
<dbReference type="InterPro" id="IPR013780">
    <property type="entry name" value="Glyco_hydro_b"/>
</dbReference>
<proteinExistence type="inferred from homology"/>
<evidence type="ECO:0000256" key="3">
    <source>
        <dbReference type="ARBA" id="ARBA00022801"/>
    </source>
</evidence>
<evidence type="ECO:0000256" key="2">
    <source>
        <dbReference type="ARBA" id="ARBA00022729"/>
    </source>
</evidence>
<evidence type="ECO:0008006" key="10">
    <source>
        <dbReference type="Google" id="ProtNLM"/>
    </source>
</evidence>
<name>A0A8J7RKV7_9BACT</name>
<dbReference type="Gene3D" id="2.60.40.1180">
    <property type="entry name" value="Golgi alpha-mannosidase II"/>
    <property type="match status" value="1"/>
</dbReference>
<dbReference type="GO" id="GO:0004348">
    <property type="term" value="F:glucosylceramidase activity"/>
    <property type="evidence" value="ECO:0007669"/>
    <property type="project" value="InterPro"/>
</dbReference>
<gene>
    <name evidence="8" type="ORF">NATSA_08440</name>
</gene>
<feature type="signal peptide" evidence="5">
    <location>
        <begin position="1"/>
        <end position="20"/>
    </location>
</feature>
<evidence type="ECO:0000313" key="8">
    <source>
        <dbReference type="EMBL" id="MBP3192690.1"/>
    </source>
</evidence>
<dbReference type="AlphaFoldDB" id="A0A8J7RKV7"/>
<accession>A0A8J7RKV7</accession>
<evidence type="ECO:0000256" key="1">
    <source>
        <dbReference type="ARBA" id="ARBA00005382"/>
    </source>
</evidence>
<dbReference type="Pfam" id="PF02055">
    <property type="entry name" value="Glyco_hydro_30"/>
    <property type="match status" value="1"/>
</dbReference>
<keyword evidence="4" id="KW-0326">Glycosidase</keyword>
<dbReference type="GO" id="GO:0016020">
    <property type="term" value="C:membrane"/>
    <property type="evidence" value="ECO:0007669"/>
    <property type="project" value="GOC"/>
</dbReference>
<dbReference type="RefSeq" id="WP_210511624.1">
    <property type="nucleotide sequence ID" value="NZ_JAFIDN010000005.1"/>
</dbReference>
<evidence type="ECO:0000313" key="9">
    <source>
        <dbReference type="Proteomes" id="UP000673975"/>
    </source>
</evidence>
<feature type="domain" description="Glycosyl hydrolase family 30 TIM-barrel" evidence="6">
    <location>
        <begin position="87"/>
        <end position="417"/>
    </location>
</feature>
<dbReference type="GO" id="GO:0006680">
    <property type="term" value="P:glucosylceramide catabolic process"/>
    <property type="evidence" value="ECO:0007669"/>
    <property type="project" value="TreeGrafter"/>
</dbReference>
<feature type="domain" description="Glycosyl hydrolase family 30 beta sandwich" evidence="7">
    <location>
        <begin position="420"/>
        <end position="479"/>
    </location>
</feature>
<comment type="similarity">
    <text evidence="1 4">Belongs to the glycosyl hydrolase 30 family.</text>
</comment>
<dbReference type="EMBL" id="JAFIDN010000005">
    <property type="protein sequence ID" value="MBP3192690.1"/>
    <property type="molecule type" value="Genomic_DNA"/>
</dbReference>
<dbReference type="Pfam" id="PF17189">
    <property type="entry name" value="Glyco_hydro_30C"/>
    <property type="match status" value="1"/>
</dbReference>
<dbReference type="InterPro" id="IPR017853">
    <property type="entry name" value="GH"/>
</dbReference>